<keyword evidence="5" id="KW-0378">Hydrolase</keyword>
<feature type="domain" description="Peptidase M16 C-terminal" evidence="10">
    <location>
        <begin position="194"/>
        <end position="371"/>
    </location>
</feature>
<reference evidence="13" key="1">
    <citation type="journal article" date="2013" name="J. Plant Res.">
        <title>Effect of fungi and light on seed germination of three Opuntia species from semiarid lands of central Mexico.</title>
        <authorList>
            <person name="Delgado-Sanchez P."/>
            <person name="Jimenez-Bremont J.F."/>
            <person name="Guerrero-Gonzalez Mde L."/>
            <person name="Flores J."/>
        </authorList>
    </citation>
    <scope>NUCLEOTIDE SEQUENCE</scope>
    <source>
        <tissue evidence="13">Cladode</tissue>
    </source>
</reference>
<dbReference type="GO" id="GO:0046872">
    <property type="term" value="F:metal ion binding"/>
    <property type="evidence" value="ECO:0007669"/>
    <property type="project" value="UniProtKB-KW"/>
</dbReference>
<keyword evidence="3" id="KW-0645">Protease</keyword>
<evidence type="ECO:0000256" key="8">
    <source>
        <dbReference type="RuleBase" id="RU004447"/>
    </source>
</evidence>
<dbReference type="InterPro" id="IPR011249">
    <property type="entry name" value="Metalloenz_LuxS/M16"/>
</dbReference>
<proteinExistence type="inferred from homology"/>
<dbReference type="AlphaFoldDB" id="A0A7C9EGS9"/>
<feature type="domain" description="Peptidase M16 middle/third" evidence="11">
    <location>
        <begin position="379"/>
        <end position="658"/>
    </location>
</feature>
<dbReference type="Pfam" id="PF16187">
    <property type="entry name" value="Peptidase_M16_M"/>
    <property type="match status" value="1"/>
</dbReference>
<comment type="cofactor">
    <cofactor evidence="1">
        <name>Zn(2+)</name>
        <dbReference type="ChEBI" id="CHEBI:29105"/>
    </cofactor>
</comment>
<evidence type="ECO:0000256" key="5">
    <source>
        <dbReference type="ARBA" id="ARBA00022801"/>
    </source>
</evidence>
<evidence type="ECO:0000256" key="3">
    <source>
        <dbReference type="ARBA" id="ARBA00022670"/>
    </source>
</evidence>
<evidence type="ECO:0000259" key="12">
    <source>
        <dbReference type="Pfam" id="PF22456"/>
    </source>
</evidence>
<dbReference type="PROSITE" id="PS00143">
    <property type="entry name" value="INSULINASE"/>
    <property type="match status" value="1"/>
</dbReference>
<dbReference type="InterPro" id="IPR011765">
    <property type="entry name" value="Pept_M16_N"/>
</dbReference>
<protein>
    <recommendedName>
        <fullName evidence="14">Insulysin</fullName>
    </recommendedName>
</protein>
<dbReference type="FunFam" id="3.30.830.10:FF:000003">
    <property type="entry name" value="Insulin-degrading enzyme"/>
    <property type="match status" value="1"/>
</dbReference>
<feature type="domain" description="Peptidase M16 N-terminal" evidence="9">
    <location>
        <begin position="32"/>
        <end position="169"/>
    </location>
</feature>
<dbReference type="GO" id="GO:0043171">
    <property type="term" value="P:peptide catabolic process"/>
    <property type="evidence" value="ECO:0007669"/>
    <property type="project" value="TreeGrafter"/>
</dbReference>
<dbReference type="InterPro" id="IPR032632">
    <property type="entry name" value="Peptidase_M16_M"/>
</dbReference>
<dbReference type="FunFam" id="3.30.830.10:FF:000004">
    <property type="entry name" value="Putative insulin-degrading enzyme"/>
    <property type="match status" value="1"/>
</dbReference>
<keyword evidence="7" id="KW-0482">Metalloprotease</keyword>
<evidence type="ECO:0000256" key="1">
    <source>
        <dbReference type="ARBA" id="ARBA00001947"/>
    </source>
</evidence>
<keyword evidence="6" id="KW-0862">Zinc</keyword>
<dbReference type="InterPro" id="IPR050626">
    <property type="entry name" value="Peptidase_M16"/>
</dbReference>
<evidence type="ECO:0000313" key="13">
    <source>
        <dbReference type="EMBL" id="MBA4669381.1"/>
    </source>
</evidence>
<evidence type="ECO:0000256" key="6">
    <source>
        <dbReference type="ARBA" id="ARBA00022833"/>
    </source>
</evidence>
<organism evidence="13">
    <name type="scientific">Opuntia streptacantha</name>
    <name type="common">Prickly pear cactus</name>
    <name type="synonym">Opuntia cardona</name>
    <dbReference type="NCBI Taxonomy" id="393608"/>
    <lineage>
        <taxon>Eukaryota</taxon>
        <taxon>Viridiplantae</taxon>
        <taxon>Streptophyta</taxon>
        <taxon>Embryophyta</taxon>
        <taxon>Tracheophyta</taxon>
        <taxon>Spermatophyta</taxon>
        <taxon>Magnoliopsida</taxon>
        <taxon>eudicotyledons</taxon>
        <taxon>Gunneridae</taxon>
        <taxon>Pentapetalae</taxon>
        <taxon>Caryophyllales</taxon>
        <taxon>Cactineae</taxon>
        <taxon>Cactaceae</taxon>
        <taxon>Opuntioideae</taxon>
        <taxon>Opuntia</taxon>
    </lineage>
</organism>
<dbReference type="Pfam" id="PF05193">
    <property type="entry name" value="Peptidase_M16_C"/>
    <property type="match status" value="1"/>
</dbReference>
<dbReference type="InterPro" id="IPR007863">
    <property type="entry name" value="Peptidase_M16_C"/>
</dbReference>
<dbReference type="PANTHER" id="PTHR43690:SF18">
    <property type="entry name" value="INSULIN-DEGRADING ENZYME-RELATED"/>
    <property type="match status" value="1"/>
</dbReference>
<dbReference type="Gene3D" id="3.30.830.10">
    <property type="entry name" value="Metalloenzyme, LuxS/M16 peptidase-like"/>
    <property type="match status" value="4"/>
</dbReference>
<dbReference type="FunFam" id="3.30.830.10:FF:000005">
    <property type="entry name" value="nardilysin isoform X1"/>
    <property type="match status" value="1"/>
</dbReference>
<dbReference type="Pfam" id="PF00675">
    <property type="entry name" value="Peptidase_M16"/>
    <property type="match status" value="1"/>
</dbReference>
<comment type="similarity">
    <text evidence="2 8">Belongs to the peptidase M16 family.</text>
</comment>
<accession>A0A7C9EGS9</accession>
<dbReference type="EMBL" id="GISG01243227">
    <property type="protein sequence ID" value="MBA4669381.1"/>
    <property type="molecule type" value="Transcribed_RNA"/>
</dbReference>
<dbReference type="FunFam" id="3.30.830.10:FF:000028">
    <property type="entry name" value="Insulin-degrading enzyme-like 1 peroxisomal"/>
    <property type="match status" value="1"/>
</dbReference>
<evidence type="ECO:0008006" key="14">
    <source>
        <dbReference type="Google" id="ProtNLM"/>
    </source>
</evidence>
<name>A0A7C9EGS9_OPUST</name>
<dbReference type="GO" id="GO:0004222">
    <property type="term" value="F:metalloendopeptidase activity"/>
    <property type="evidence" value="ECO:0007669"/>
    <property type="project" value="InterPro"/>
</dbReference>
<reference evidence="13" key="2">
    <citation type="submission" date="2020-07" db="EMBL/GenBank/DDBJ databases">
        <authorList>
            <person name="Vera ALvarez R."/>
            <person name="Arias-Moreno D.M."/>
            <person name="Jimenez-Jacinto V."/>
            <person name="Jimenez-Bremont J.F."/>
            <person name="Swaminathan K."/>
            <person name="Moose S.P."/>
            <person name="Guerrero-Gonzalez M.L."/>
            <person name="Marino-Ramirez L."/>
            <person name="Landsman D."/>
            <person name="Rodriguez-Kessler M."/>
            <person name="Delgado-Sanchez P."/>
        </authorList>
    </citation>
    <scope>NUCLEOTIDE SEQUENCE</scope>
    <source>
        <tissue evidence="13">Cladode</tissue>
    </source>
</reference>
<evidence type="ECO:0000256" key="2">
    <source>
        <dbReference type="ARBA" id="ARBA00007261"/>
    </source>
</evidence>
<evidence type="ECO:0000259" key="10">
    <source>
        <dbReference type="Pfam" id="PF05193"/>
    </source>
</evidence>
<dbReference type="GO" id="GO:0051603">
    <property type="term" value="P:proteolysis involved in protein catabolic process"/>
    <property type="evidence" value="ECO:0007669"/>
    <property type="project" value="TreeGrafter"/>
</dbReference>
<evidence type="ECO:0000256" key="7">
    <source>
        <dbReference type="ARBA" id="ARBA00023049"/>
    </source>
</evidence>
<sequence length="968" mass="111241">MAVGIDEEVVIVKPRTDNRDYKRIVLANSLQVLLISDPDTEKCAASMNVNVGSFCDPDGLEGLAHFLEHMLFYASEKYPTEDSYSKYITEHGGSTNAFTASEFTNYYFDVNSDAFEEALDRFAQFFIKPLMSPDATMREIKAVDSEHQKNLLSDVWRMSQLQKHLSSPKHPYHKFSTGSWETLEVRPRANGVNTREELLKFYEEYYSANLMHLVVYSKDSLEKIQGLVESKFQDIRNTNRNSLSFPGQPCALEHLQILAKAVPIKEGHKLRIIWPITPGIHYYEEGPSRYLGHLIGHEAEGSLFYVLKRLGWATSLSAGESDGNTEYSFFKVTIELTDCGHEHMQDVVGLLFKYIQLLQKSGVCEWIFNELAAVCETAFHYRDKTRPITYVVDISSNMQLYPPKDWLVRSSLPSIFNPSTIQMMLDELTPDNVRIFWESKRFEGHTDLTEPWYGTACSLEKISATVIQQWMSAAPDEHLHLPAANAFIATDLSLKDPKDKVMYPILLRTSPYSRLWYKPDTMFSIPKGYVKIYFNCPFAGNSPEAEVLTEIFTRLLMDYLNEYAYYAEIAGLNYAISLADCGFEVTIVGYNHKLKLLLGTIVDKIVKFEVRPDRFAVIKETVIKEYQNYKFQQPYQQAMYYCSLVLQDHYWPWMEQLEVLPSLDADSLSKFVPMMLSKAFLECYIAGNVEKGEAESTIVQIEKAFFEGSRPLCRPLFPSEHLTNRVVKLSRGKNYCYAAKGSNPSDENSALVHYIQVHRDDSLANVKLQLIALIAKQPAFHQLRSVEQLGYITVLTNRNDSGIRGVQFIIQSTVKGPSHIDQRVEAFLSKFESELRQLTEEEFKKNVSALIDMKLEKHKNLREESKYYWNEITDGTFKFDRKESEVAALKQLTQQEVIEFFDEFIKVGATKKKTLRIRVYGSSHSSQFEADKSSSDQSQFIHIDDIFYFRRSQPLYGSFKGGRSRTKL</sequence>
<dbReference type="InterPro" id="IPR001431">
    <property type="entry name" value="Pept_M16_Zn_BS"/>
</dbReference>
<dbReference type="GO" id="GO:0005739">
    <property type="term" value="C:mitochondrion"/>
    <property type="evidence" value="ECO:0007669"/>
    <property type="project" value="TreeGrafter"/>
</dbReference>
<dbReference type="GO" id="GO:0005829">
    <property type="term" value="C:cytosol"/>
    <property type="evidence" value="ECO:0007669"/>
    <property type="project" value="TreeGrafter"/>
</dbReference>
<dbReference type="InterPro" id="IPR054734">
    <property type="entry name" value="PqqF-like_C_4"/>
</dbReference>
<evidence type="ECO:0000259" key="11">
    <source>
        <dbReference type="Pfam" id="PF16187"/>
    </source>
</evidence>
<evidence type="ECO:0000259" key="9">
    <source>
        <dbReference type="Pfam" id="PF00675"/>
    </source>
</evidence>
<keyword evidence="4" id="KW-0479">Metal-binding</keyword>
<evidence type="ECO:0000256" key="4">
    <source>
        <dbReference type="ARBA" id="ARBA00022723"/>
    </source>
</evidence>
<feature type="domain" description="Coenzyme PQQ synthesis protein F-like C-terminal lobe" evidence="12">
    <location>
        <begin position="770"/>
        <end position="869"/>
    </location>
</feature>
<dbReference type="SUPFAM" id="SSF63411">
    <property type="entry name" value="LuxS/MPP-like metallohydrolase"/>
    <property type="match status" value="4"/>
</dbReference>
<dbReference type="PANTHER" id="PTHR43690">
    <property type="entry name" value="NARDILYSIN"/>
    <property type="match status" value="1"/>
</dbReference>
<dbReference type="Pfam" id="PF22456">
    <property type="entry name" value="PqqF-like_C_4"/>
    <property type="match status" value="1"/>
</dbReference>